<comment type="function">
    <text evidence="6">Cell division protein that may be involved in stabilizing or promoting the assembly of the division complex.</text>
</comment>
<evidence type="ECO:0000256" key="4">
    <source>
        <dbReference type="ARBA" id="ARBA00022989"/>
    </source>
</evidence>
<organism evidence="8 9">
    <name type="scientific">Lactobacillus iners</name>
    <dbReference type="NCBI Taxonomy" id="147802"/>
    <lineage>
        <taxon>Bacteria</taxon>
        <taxon>Bacillati</taxon>
        <taxon>Bacillota</taxon>
        <taxon>Bacilli</taxon>
        <taxon>Lactobacillales</taxon>
        <taxon>Lactobacillaceae</taxon>
        <taxon>Lactobacillus</taxon>
    </lineage>
</organism>
<dbReference type="EMBL" id="CP049228">
    <property type="protein sequence ID" value="QIH23963.1"/>
    <property type="molecule type" value="Genomic_DNA"/>
</dbReference>
<keyword evidence="6" id="KW-0472">Membrane</keyword>
<dbReference type="GeneID" id="93221633"/>
<comment type="subcellular location">
    <subcellularLocation>
        <location evidence="6">Cell membrane</location>
        <topology evidence="6">Single-pass type II membrane protein</topology>
    </subcellularLocation>
    <text evidence="6">Localizes to the division septum.</text>
</comment>
<protein>
    <recommendedName>
        <fullName evidence="6">Cell division protein DivIB</fullName>
    </recommendedName>
</protein>
<feature type="domain" description="Cell division protein FtsQ/DivIB C-terminal" evidence="7">
    <location>
        <begin position="145"/>
        <end position="257"/>
    </location>
</feature>
<evidence type="ECO:0000256" key="3">
    <source>
        <dbReference type="ARBA" id="ARBA00022692"/>
    </source>
</evidence>
<gene>
    <name evidence="6" type="primary">divIB</name>
    <name evidence="8" type="ORF">G6Z83_04510</name>
</gene>
<dbReference type="Gene3D" id="3.40.50.10960">
    <property type="match status" value="1"/>
</dbReference>
<keyword evidence="4 6" id="KW-1133">Transmembrane helix</keyword>
<name>A0A6G7B8Z6_9LACO</name>
<evidence type="ECO:0000256" key="2">
    <source>
        <dbReference type="ARBA" id="ARBA00022618"/>
    </source>
</evidence>
<evidence type="ECO:0000313" key="8">
    <source>
        <dbReference type="EMBL" id="QIH23963.1"/>
    </source>
</evidence>
<proteinExistence type="inferred from homology"/>
<dbReference type="InterPro" id="IPR005548">
    <property type="entry name" value="Cell_div_FtsQ/DivIB_C"/>
</dbReference>
<keyword evidence="3 6" id="KW-0812">Transmembrane</keyword>
<dbReference type="InterPro" id="IPR026580">
    <property type="entry name" value="DivIB"/>
</dbReference>
<dbReference type="RefSeq" id="WP_006730195.1">
    <property type="nucleotide sequence ID" value="NZ_CP049223.1"/>
</dbReference>
<keyword evidence="1 6" id="KW-1003">Cell membrane</keyword>
<dbReference type="PANTHER" id="PTHR37820:SF1">
    <property type="entry name" value="CELL DIVISION PROTEIN FTSQ"/>
    <property type="match status" value="1"/>
</dbReference>
<evidence type="ECO:0000259" key="7">
    <source>
        <dbReference type="Pfam" id="PF03799"/>
    </source>
</evidence>
<evidence type="ECO:0000256" key="5">
    <source>
        <dbReference type="ARBA" id="ARBA00023306"/>
    </source>
</evidence>
<feature type="transmembrane region" description="Helical" evidence="6">
    <location>
        <begin position="43"/>
        <end position="65"/>
    </location>
</feature>
<dbReference type="HAMAP" id="MF_00912">
    <property type="entry name" value="DivIB"/>
    <property type="match status" value="1"/>
</dbReference>
<dbReference type="Pfam" id="PF03799">
    <property type="entry name" value="FtsQ_DivIB_C"/>
    <property type="match status" value="1"/>
</dbReference>
<dbReference type="Proteomes" id="UP000501676">
    <property type="component" value="Chromosome"/>
</dbReference>
<dbReference type="GO" id="GO:0005886">
    <property type="term" value="C:plasma membrane"/>
    <property type="evidence" value="ECO:0007669"/>
    <property type="project" value="UniProtKB-SubCell"/>
</dbReference>
<keyword evidence="5 6" id="KW-0131">Cell cycle</keyword>
<sequence>MSNSKLTKKDPKEQIAKWTEYKKTKIKENIDLPRLGALRRHALWTKLGSIIILSVVGIIICLYFISFKSSVRSVKLVGADEIDGAKVAKIIDVSPKTKVVFSLFKGKEYSKKISRVFPEVDTVKITVTNWNNLILHIKEKRVIGYVKENNHYRKILFNGKVSRQDISEKLVDISKPLFLGYSRQKSIINDLKVYKALPPYFRDKIKMISGKIRRPNQIILLLNDHNIIIGDVNTFAEKIKYYDSIKKQLTQPSIIDMEVGVFSRPLTVKDKEQYEINF</sequence>
<dbReference type="GO" id="GO:0043093">
    <property type="term" value="P:FtsZ-dependent cytokinesis"/>
    <property type="evidence" value="ECO:0007669"/>
    <property type="project" value="UniProtKB-UniRule"/>
</dbReference>
<keyword evidence="2 6" id="KW-0132">Cell division</keyword>
<accession>A0A6G7B8Z6</accession>
<dbReference type="AlphaFoldDB" id="A0A6G7B8Z6"/>
<comment type="similarity">
    <text evidence="6">Belongs to the FtsQ/DivIB family. DivIB subfamily.</text>
</comment>
<reference evidence="8 9" key="1">
    <citation type="submission" date="2020-02" db="EMBL/GenBank/DDBJ databases">
        <title>Complete genome sequences of six Lactobacillus iners strains isolated from the human vagina.</title>
        <authorList>
            <person name="France M.T."/>
            <person name="Rutt L."/>
            <person name="Narina S."/>
            <person name="Arbaugh S."/>
            <person name="Humphrys M.S."/>
            <person name="Ma B."/>
            <person name="Hayward M.R."/>
            <person name="Relman D."/>
            <person name="Kwon D.S."/>
            <person name="Ravel J."/>
        </authorList>
    </citation>
    <scope>NUCLEOTIDE SEQUENCE [LARGE SCALE GENOMIC DNA]</scope>
    <source>
        <strain evidence="8 9">C0210C1</strain>
    </source>
</reference>
<evidence type="ECO:0000313" key="9">
    <source>
        <dbReference type="Proteomes" id="UP000501676"/>
    </source>
</evidence>
<dbReference type="GO" id="GO:0032153">
    <property type="term" value="C:cell division site"/>
    <property type="evidence" value="ECO:0007669"/>
    <property type="project" value="UniProtKB-UniRule"/>
</dbReference>
<dbReference type="InterPro" id="IPR050487">
    <property type="entry name" value="FtsQ_DivIB"/>
</dbReference>
<dbReference type="PANTHER" id="PTHR37820">
    <property type="entry name" value="CELL DIVISION PROTEIN DIVIB"/>
    <property type="match status" value="1"/>
</dbReference>
<evidence type="ECO:0000256" key="1">
    <source>
        <dbReference type="ARBA" id="ARBA00022475"/>
    </source>
</evidence>
<evidence type="ECO:0000256" key="6">
    <source>
        <dbReference type="HAMAP-Rule" id="MF_00912"/>
    </source>
</evidence>